<evidence type="ECO:0000313" key="2">
    <source>
        <dbReference type="EnsemblMetazoa" id="XP_008178394.1"/>
    </source>
</evidence>
<protein>
    <recommendedName>
        <fullName evidence="1">DUF5641 domain-containing protein</fullName>
    </recommendedName>
</protein>
<dbReference type="EnsemblMetazoa" id="XM_008180172.1">
    <property type="protein sequence ID" value="XP_008178394.1"/>
    <property type="gene ID" value="LOC103307827"/>
</dbReference>
<name>A0A8R1X0B6_ACYPI</name>
<dbReference type="RefSeq" id="XP_008178394.1">
    <property type="nucleotide sequence ID" value="XM_008180172.1"/>
</dbReference>
<dbReference type="Pfam" id="PF18701">
    <property type="entry name" value="DUF5641"/>
    <property type="match status" value="1"/>
</dbReference>
<organism evidence="2 3">
    <name type="scientific">Acyrthosiphon pisum</name>
    <name type="common">Pea aphid</name>
    <dbReference type="NCBI Taxonomy" id="7029"/>
    <lineage>
        <taxon>Eukaryota</taxon>
        <taxon>Metazoa</taxon>
        <taxon>Ecdysozoa</taxon>
        <taxon>Arthropoda</taxon>
        <taxon>Hexapoda</taxon>
        <taxon>Insecta</taxon>
        <taxon>Pterygota</taxon>
        <taxon>Neoptera</taxon>
        <taxon>Paraneoptera</taxon>
        <taxon>Hemiptera</taxon>
        <taxon>Sternorrhyncha</taxon>
        <taxon>Aphidomorpha</taxon>
        <taxon>Aphidoidea</taxon>
        <taxon>Aphididae</taxon>
        <taxon>Macrosiphini</taxon>
        <taxon>Acyrthosiphon</taxon>
    </lineage>
</organism>
<proteinExistence type="predicted"/>
<evidence type="ECO:0000313" key="3">
    <source>
        <dbReference type="Proteomes" id="UP000007819"/>
    </source>
</evidence>
<reference evidence="3" key="1">
    <citation type="submission" date="2010-06" db="EMBL/GenBank/DDBJ databases">
        <authorList>
            <person name="Jiang H."/>
            <person name="Abraham K."/>
            <person name="Ali S."/>
            <person name="Alsbrooks S.L."/>
            <person name="Anim B.N."/>
            <person name="Anosike U.S."/>
            <person name="Attaway T."/>
            <person name="Bandaranaike D.P."/>
            <person name="Battles P.K."/>
            <person name="Bell S.N."/>
            <person name="Bell A.V."/>
            <person name="Beltran B."/>
            <person name="Bickham C."/>
            <person name="Bustamante Y."/>
            <person name="Caleb T."/>
            <person name="Canada A."/>
            <person name="Cardenas V."/>
            <person name="Carter K."/>
            <person name="Chacko J."/>
            <person name="Chandrabose M.N."/>
            <person name="Chavez D."/>
            <person name="Chavez A."/>
            <person name="Chen L."/>
            <person name="Chu H.-S."/>
            <person name="Claassen K.J."/>
            <person name="Cockrell R."/>
            <person name="Collins M."/>
            <person name="Cooper J.A."/>
            <person name="Cree A."/>
            <person name="Curry S.M."/>
            <person name="Da Y."/>
            <person name="Dao M.D."/>
            <person name="Das B."/>
            <person name="Davila M.-L."/>
            <person name="Davy-Carroll L."/>
            <person name="Denson S."/>
            <person name="Dinh H."/>
            <person name="Ebong V.E."/>
            <person name="Edwards J.R."/>
            <person name="Egan A."/>
            <person name="El-Daye J."/>
            <person name="Escobedo L."/>
            <person name="Fernandez S."/>
            <person name="Fernando P.R."/>
            <person name="Flagg N."/>
            <person name="Forbes L.D."/>
            <person name="Fowler R.G."/>
            <person name="Fu Q."/>
            <person name="Gabisi R.A."/>
            <person name="Ganer J."/>
            <person name="Garbino Pronczuk A."/>
            <person name="Garcia R.M."/>
            <person name="Garner T."/>
            <person name="Garrett T.E."/>
            <person name="Gonzalez D.A."/>
            <person name="Hamid H."/>
            <person name="Hawkins E.S."/>
            <person name="Hirani K."/>
            <person name="Hogues M.E."/>
            <person name="Hollins B."/>
            <person name="Hsiao C.-H."/>
            <person name="Jabil R."/>
            <person name="James M.L."/>
            <person name="Jhangiani S.N."/>
            <person name="Johnson B."/>
            <person name="Johnson Q."/>
            <person name="Joshi V."/>
            <person name="Kalu J.B."/>
            <person name="Kam C."/>
            <person name="Kashfia A."/>
            <person name="Keebler J."/>
            <person name="Kisamo H."/>
            <person name="Kovar C.L."/>
            <person name="Lago L.A."/>
            <person name="Lai C.-Y."/>
            <person name="Laidlaw J."/>
            <person name="Lara F."/>
            <person name="Le T.-K."/>
            <person name="Lee S.L."/>
            <person name="Legall F.H."/>
            <person name="Lemon S.J."/>
            <person name="Lewis L.R."/>
            <person name="Li B."/>
            <person name="Liu Y."/>
            <person name="Liu Y.-S."/>
            <person name="Lopez J."/>
            <person name="Lozado R.J."/>
            <person name="Lu J."/>
            <person name="Madu R.C."/>
            <person name="Maheshwari M."/>
            <person name="Maheshwari R."/>
            <person name="Malloy K."/>
            <person name="Martinez E."/>
            <person name="Mathew T."/>
            <person name="Mercado I.C."/>
            <person name="Mercado C."/>
            <person name="Meyer B."/>
            <person name="Montgomery K."/>
            <person name="Morgan M.B."/>
            <person name="Munidasa M."/>
            <person name="Nazareth L.V."/>
            <person name="Nelson J."/>
            <person name="Ng B.M."/>
            <person name="Nguyen N.B."/>
            <person name="Nguyen P.Q."/>
            <person name="Nguyen T."/>
            <person name="Obregon M."/>
            <person name="Okwuonu G.O."/>
            <person name="Onwere C.G."/>
            <person name="Orozco G."/>
            <person name="Parra A."/>
            <person name="Patel S."/>
            <person name="Patil S."/>
            <person name="Perez A."/>
            <person name="Perez Y."/>
            <person name="Pham C."/>
            <person name="Primus E.L."/>
            <person name="Pu L.-L."/>
            <person name="Puazo M."/>
            <person name="Qin X."/>
            <person name="Quiroz J.B."/>
            <person name="Reese J."/>
            <person name="Richards S."/>
            <person name="Rives C.M."/>
            <person name="Robberts R."/>
            <person name="Ruiz S.J."/>
            <person name="Ruiz M.J."/>
            <person name="Santibanez J."/>
            <person name="Schneider B.W."/>
            <person name="Sisson I."/>
            <person name="Smith M."/>
            <person name="Sodergren E."/>
            <person name="Song X.-Z."/>
            <person name="Song B.B."/>
            <person name="Summersgill H."/>
            <person name="Thelus R."/>
            <person name="Thornton R.D."/>
            <person name="Trejos Z.Y."/>
            <person name="Usmani K."/>
            <person name="Vattathil S."/>
            <person name="Villasana D."/>
            <person name="Walker D.L."/>
            <person name="Wang S."/>
            <person name="Wang K."/>
            <person name="White C.S."/>
            <person name="Williams A.C."/>
            <person name="Williamson J."/>
            <person name="Wilson K."/>
            <person name="Woghiren I.O."/>
            <person name="Woodworth J.R."/>
            <person name="Worley K.C."/>
            <person name="Wright R.A."/>
            <person name="Wu W."/>
            <person name="Young L."/>
            <person name="Zhang L."/>
            <person name="Zhang J."/>
            <person name="Zhu Y."/>
            <person name="Muzny D.M."/>
            <person name="Weinstock G."/>
            <person name="Gibbs R.A."/>
        </authorList>
    </citation>
    <scope>NUCLEOTIDE SEQUENCE [LARGE SCALE GENOMIC DNA]</scope>
    <source>
        <strain evidence="3">LSR1</strain>
    </source>
</reference>
<dbReference type="Gene3D" id="3.30.420.10">
    <property type="entry name" value="Ribonuclease H-like superfamily/Ribonuclease H"/>
    <property type="match status" value="1"/>
</dbReference>
<dbReference type="AlphaFoldDB" id="A0A8R1X0B6"/>
<dbReference type="KEGG" id="api:103307827"/>
<accession>A0A8R1X0B6</accession>
<keyword evidence="3" id="KW-1185">Reference proteome</keyword>
<dbReference type="PANTHER" id="PTHR47331">
    <property type="entry name" value="PHD-TYPE DOMAIN-CONTAINING PROTEIN"/>
    <property type="match status" value="1"/>
</dbReference>
<reference evidence="2" key="2">
    <citation type="submission" date="2022-06" db="UniProtKB">
        <authorList>
            <consortium name="EnsemblMetazoa"/>
        </authorList>
    </citation>
    <scope>IDENTIFICATION</scope>
</reference>
<dbReference type="GO" id="GO:0003676">
    <property type="term" value="F:nucleic acid binding"/>
    <property type="evidence" value="ECO:0007669"/>
    <property type="project" value="InterPro"/>
</dbReference>
<sequence length="484" mass="55331">MSTNKYRNFEDESFSEAAVPLDVPKLRKDNRRLGSLSVAELNECQLFWLRRSQIQDFSSEISSLTHGNEVNRRSCLKSLNPFLDCHNVIRVGGRLSYAPIPESQRCPIVLSSRNPIVKMLFQYEHIRLLYIGPQGLLAHIHRKYWPIRGRSLARQTVHKCMICFRFKPRMLQPVMAPLPSVRDTRCRAFERAGVDLYGPINIRSGLRKVTPLKHYIAVFVCMVTRAVIWSLFEICLRMRSFLCYSGAKKILSSWASDLSKESKLNDQLSELGIEWQFILPSAPHSGGLWESAVKSAKQHLVKSSNGSLLTYEETSTLLCRNEAVLNSRPLTATSSDPSDFNVLTPGHFLIGCPLTSPPEPNVLNLPENRLRKFQLIQARLQHFWKRWSAEYLPQLQRRDRWISKKSKDISVGDLAILKPDNIPSLQWQMVRVIKVCPGADGVVRVVTVRNATGTEYVRPVRKLARLPNQEEDLPNQKDGEDAEY</sequence>
<feature type="domain" description="DUF5641" evidence="1">
    <location>
        <begin position="372"/>
        <end position="466"/>
    </location>
</feature>
<dbReference type="OrthoDB" id="6615390at2759"/>
<dbReference type="GeneID" id="103307827"/>
<evidence type="ECO:0000259" key="1">
    <source>
        <dbReference type="Pfam" id="PF18701"/>
    </source>
</evidence>
<dbReference type="InterPro" id="IPR012337">
    <property type="entry name" value="RNaseH-like_sf"/>
</dbReference>
<dbReference type="InterPro" id="IPR036397">
    <property type="entry name" value="RNaseH_sf"/>
</dbReference>
<dbReference type="InterPro" id="IPR040676">
    <property type="entry name" value="DUF5641"/>
</dbReference>
<dbReference type="Proteomes" id="UP000007819">
    <property type="component" value="Unassembled WGS sequence"/>
</dbReference>
<dbReference type="SUPFAM" id="SSF53098">
    <property type="entry name" value="Ribonuclease H-like"/>
    <property type="match status" value="1"/>
</dbReference>